<dbReference type="OrthoDB" id="2151789at2759"/>
<keyword evidence="3" id="KW-0274">FAD</keyword>
<gene>
    <name evidence="6" type="ORF">D9758_005287</name>
</gene>
<evidence type="ECO:0000256" key="1">
    <source>
        <dbReference type="ARBA" id="ARBA00005466"/>
    </source>
</evidence>
<dbReference type="GO" id="GO:0071949">
    <property type="term" value="F:FAD binding"/>
    <property type="evidence" value="ECO:0007669"/>
    <property type="project" value="InterPro"/>
</dbReference>
<dbReference type="InterPro" id="IPR050416">
    <property type="entry name" value="FAD-linked_Oxidoreductase"/>
</dbReference>
<sequence>MGSLTHSVQFNSVVQASRAAAKGVASYEPASSVSTVKFHMNRGLVPVGEHPPKIRTRANNTASDAINDEGLTKSPLKPAYGPQFSFIFFSTQTKMMKIAILVLSGIAVAYCQGSADTACSLLQSELGDNVSFPGSAAYAEAIAHFEPTSSQNSTCSVAPTSANEVATILKIVGREDIRAPFAVKGSGHANNVGHSSTVGVQIALSGFTDVSYDPEASTATFGPGLSFDEIYEYLEQFNVSVVGARAAGVGACWSCLGGGYSWITNQYGLAIDNIVSLDVVLPNGTFVTVTEAAHPDLMFGLRGGLNNFGIVTSFTVKAYPLSSVWGGIIVYNVDDSAGEDPVARAIADFSLNNEDKKSQLNAGFTITGGQSLWQVILFHDGPTIPDVFQPFLQIPNNSSNLVEGGSFTEFLSLLNVLGDTIPGGFYDVVPIVHYTEPLISAFKTQANLTYTQAISDNRSISTVLVNLELFHGMFQHSVPSAYPHSPCREVTPCNPWILFDDTSDFEYFQGALKDLSKVIQDKAIEEGESKADDLRYPNYALEGTPLELMYGESLPRLREIRAAVDPENVMGLTGGWKL</sequence>
<dbReference type="AlphaFoldDB" id="A0A8H5LWI8"/>
<dbReference type="Proteomes" id="UP000559256">
    <property type="component" value="Unassembled WGS sequence"/>
</dbReference>
<dbReference type="SUPFAM" id="SSF56176">
    <property type="entry name" value="FAD-binding/transporter-associated domain-like"/>
    <property type="match status" value="1"/>
</dbReference>
<reference evidence="6 7" key="1">
    <citation type="journal article" date="2020" name="ISME J.">
        <title>Uncovering the hidden diversity of litter-decomposition mechanisms in mushroom-forming fungi.</title>
        <authorList>
            <person name="Floudas D."/>
            <person name="Bentzer J."/>
            <person name="Ahren D."/>
            <person name="Johansson T."/>
            <person name="Persson P."/>
            <person name="Tunlid A."/>
        </authorList>
    </citation>
    <scope>NUCLEOTIDE SEQUENCE [LARGE SCALE GENOMIC DNA]</scope>
    <source>
        <strain evidence="6 7">CBS 291.85</strain>
    </source>
</reference>
<comment type="similarity">
    <text evidence="1">Belongs to the oxygen-dependent FAD-linked oxidoreductase family.</text>
</comment>
<dbReference type="PROSITE" id="PS51387">
    <property type="entry name" value="FAD_PCMH"/>
    <property type="match status" value="1"/>
</dbReference>
<evidence type="ECO:0000259" key="5">
    <source>
        <dbReference type="PROSITE" id="PS51387"/>
    </source>
</evidence>
<accession>A0A8H5LWI8</accession>
<keyword evidence="2" id="KW-0285">Flavoprotein</keyword>
<protein>
    <recommendedName>
        <fullName evidence="5">FAD-binding PCMH-type domain-containing protein</fullName>
    </recommendedName>
</protein>
<dbReference type="InterPro" id="IPR036318">
    <property type="entry name" value="FAD-bd_PCMH-like_sf"/>
</dbReference>
<dbReference type="InterPro" id="IPR016166">
    <property type="entry name" value="FAD-bd_PCMH"/>
</dbReference>
<evidence type="ECO:0000256" key="2">
    <source>
        <dbReference type="ARBA" id="ARBA00022630"/>
    </source>
</evidence>
<evidence type="ECO:0000256" key="3">
    <source>
        <dbReference type="ARBA" id="ARBA00022827"/>
    </source>
</evidence>
<feature type="domain" description="FAD-binding PCMH-type" evidence="5">
    <location>
        <begin position="149"/>
        <end position="321"/>
    </location>
</feature>
<dbReference type="PANTHER" id="PTHR42973">
    <property type="entry name" value="BINDING OXIDOREDUCTASE, PUTATIVE (AFU_ORTHOLOGUE AFUA_1G17690)-RELATED"/>
    <property type="match status" value="1"/>
</dbReference>
<dbReference type="GO" id="GO:0016491">
    <property type="term" value="F:oxidoreductase activity"/>
    <property type="evidence" value="ECO:0007669"/>
    <property type="project" value="UniProtKB-KW"/>
</dbReference>
<evidence type="ECO:0000313" key="7">
    <source>
        <dbReference type="Proteomes" id="UP000559256"/>
    </source>
</evidence>
<evidence type="ECO:0000256" key="4">
    <source>
        <dbReference type="ARBA" id="ARBA00023002"/>
    </source>
</evidence>
<dbReference type="PANTHER" id="PTHR42973:SF13">
    <property type="entry name" value="FAD-BINDING PCMH-TYPE DOMAIN-CONTAINING PROTEIN"/>
    <property type="match status" value="1"/>
</dbReference>
<proteinExistence type="inferred from homology"/>
<dbReference type="InterPro" id="IPR006094">
    <property type="entry name" value="Oxid_FAD_bind_N"/>
</dbReference>
<dbReference type="InterPro" id="IPR016169">
    <property type="entry name" value="FAD-bd_PCMH_sub2"/>
</dbReference>
<evidence type="ECO:0000313" key="6">
    <source>
        <dbReference type="EMBL" id="KAF5372635.1"/>
    </source>
</evidence>
<name>A0A8H5LWI8_9AGAR</name>
<keyword evidence="4" id="KW-0560">Oxidoreductase</keyword>
<comment type="caution">
    <text evidence="6">The sequence shown here is derived from an EMBL/GenBank/DDBJ whole genome shotgun (WGS) entry which is preliminary data.</text>
</comment>
<organism evidence="6 7">
    <name type="scientific">Tetrapyrgos nigripes</name>
    <dbReference type="NCBI Taxonomy" id="182062"/>
    <lineage>
        <taxon>Eukaryota</taxon>
        <taxon>Fungi</taxon>
        <taxon>Dikarya</taxon>
        <taxon>Basidiomycota</taxon>
        <taxon>Agaricomycotina</taxon>
        <taxon>Agaricomycetes</taxon>
        <taxon>Agaricomycetidae</taxon>
        <taxon>Agaricales</taxon>
        <taxon>Marasmiineae</taxon>
        <taxon>Marasmiaceae</taxon>
        <taxon>Tetrapyrgos</taxon>
    </lineage>
</organism>
<dbReference type="Pfam" id="PF01565">
    <property type="entry name" value="FAD_binding_4"/>
    <property type="match status" value="1"/>
</dbReference>
<dbReference type="Gene3D" id="3.30.465.10">
    <property type="match status" value="1"/>
</dbReference>
<keyword evidence="7" id="KW-1185">Reference proteome</keyword>
<dbReference type="EMBL" id="JAACJM010000005">
    <property type="protein sequence ID" value="KAF5372635.1"/>
    <property type="molecule type" value="Genomic_DNA"/>
</dbReference>